<dbReference type="OrthoDB" id="9806299at2"/>
<keyword evidence="2 12" id="KW-1003">Cell membrane</keyword>
<dbReference type="GO" id="GO:0005886">
    <property type="term" value="C:plasma membrane"/>
    <property type="evidence" value="ECO:0007669"/>
    <property type="project" value="UniProtKB-SubCell"/>
</dbReference>
<dbReference type="AlphaFoldDB" id="A0A1H0JJZ3"/>
<dbReference type="PANTHER" id="PTHR28259:SF1">
    <property type="entry name" value="FLUORIDE EXPORT PROTEIN 1-RELATED"/>
    <property type="match status" value="1"/>
</dbReference>
<evidence type="ECO:0000256" key="12">
    <source>
        <dbReference type="HAMAP-Rule" id="MF_00454"/>
    </source>
</evidence>
<reference evidence="14" key="1">
    <citation type="submission" date="2016-10" db="EMBL/GenBank/DDBJ databases">
        <authorList>
            <person name="Varghese N."/>
            <person name="Submissions S."/>
        </authorList>
    </citation>
    <scope>NUCLEOTIDE SEQUENCE [LARGE SCALE GENOMIC DNA]</scope>
    <source>
        <strain evidence="14">CGMCC 1.6444</strain>
    </source>
</reference>
<proteinExistence type="inferred from homology"/>
<evidence type="ECO:0000313" key="13">
    <source>
        <dbReference type="EMBL" id="SDO43793.1"/>
    </source>
</evidence>
<name>A0A1H0JJZ3_9GAMM</name>
<evidence type="ECO:0000256" key="3">
    <source>
        <dbReference type="ARBA" id="ARBA00022519"/>
    </source>
</evidence>
<protein>
    <recommendedName>
        <fullName evidence="12">Fluoride-specific ion channel FluC</fullName>
    </recommendedName>
</protein>
<evidence type="ECO:0000313" key="14">
    <source>
        <dbReference type="Proteomes" id="UP000199075"/>
    </source>
</evidence>
<evidence type="ECO:0000256" key="11">
    <source>
        <dbReference type="ARBA" id="ARBA00035585"/>
    </source>
</evidence>
<feature type="binding site" evidence="12">
    <location>
        <position position="83"/>
    </location>
    <ligand>
        <name>Na(+)</name>
        <dbReference type="ChEBI" id="CHEBI:29101"/>
        <note>structural</note>
    </ligand>
</feature>
<accession>A0A1H0JJZ3</accession>
<evidence type="ECO:0000256" key="6">
    <source>
        <dbReference type="ARBA" id="ARBA00023053"/>
    </source>
</evidence>
<dbReference type="Proteomes" id="UP000199075">
    <property type="component" value="Unassembled WGS sequence"/>
</dbReference>
<keyword evidence="8 12" id="KW-0472">Membrane</keyword>
<feature type="transmembrane region" description="Helical" evidence="12">
    <location>
        <begin position="69"/>
        <end position="90"/>
    </location>
</feature>
<evidence type="ECO:0000256" key="2">
    <source>
        <dbReference type="ARBA" id="ARBA00022475"/>
    </source>
</evidence>
<dbReference type="STRING" id="419597.SAMN04487957_106136"/>
<dbReference type="GO" id="GO:0062054">
    <property type="term" value="F:fluoride channel activity"/>
    <property type="evidence" value="ECO:0007669"/>
    <property type="project" value="UniProtKB-UniRule"/>
</dbReference>
<organism evidence="13 14">
    <name type="scientific">Halomonas shengliensis</name>
    <dbReference type="NCBI Taxonomy" id="419597"/>
    <lineage>
        <taxon>Bacteria</taxon>
        <taxon>Pseudomonadati</taxon>
        <taxon>Pseudomonadota</taxon>
        <taxon>Gammaproteobacteria</taxon>
        <taxon>Oceanospirillales</taxon>
        <taxon>Halomonadaceae</taxon>
        <taxon>Halomonas</taxon>
    </lineage>
</organism>
<comment type="similarity">
    <text evidence="10 12">Belongs to the fluoride channel Fluc/FEX (TC 1.A.43) family.</text>
</comment>
<comment type="subcellular location">
    <subcellularLocation>
        <location evidence="1 12">Cell membrane</location>
        <topology evidence="1 12">Multi-pass membrane protein</topology>
    </subcellularLocation>
</comment>
<keyword evidence="3" id="KW-0997">Cell inner membrane</keyword>
<feature type="transmembrane region" description="Helical" evidence="12">
    <location>
        <begin position="6"/>
        <end position="26"/>
    </location>
</feature>
<keyword evidence="12" id="KW-0813">Transport</keyword>
<evidence type="ECO:0000256" key="8">
    <source>
        <dbReference type="ARBA" id="ARBA00023136"/>
    </source>
</evidence>
<dbReference type="HAMAP" id="MF_00454">
    <property type="entry name" value="FluC"/>
    <property type="match status" value="1"/>
</dbReference>
<keyword evidence="7 12" id="KW-0406">Ion transport</keyword>
<evidence type="ECO:0000256" key="1">
    <source>
        <dbReference type="ARBA" id="ARBA00004651"/>
    </source>
</evidence>
<dbReference type="Pfam" id="PF02537">
    <property type="entry name" value="CRCB"/>
    <property type="match status" value="1"/>
</dbReference>
<comment type="catalytic activity">
    <reaction evidence="11">
        <text>fluoride(in) = fluoride(out)</text>
        <dbReference type="Rhea" id="RHEA:76159"/>
        <dbReference type="ChEBI" id="CHEBI:17051"/>
    </reaction>
    <physiologicalReaction direction="left-to-right" evidence="11">
        <dbReference type="Rhea" id="RHEA:76160"/>
    </physiologicalReaction>
</comment>
<comment type="function">
    <text evidence="12">Fluoride-specific ion channel. Important for reducing fluoride concentration in the cell, thus reducing its toxicity.</text>
</comment>
<dbReference type="InterPro" id="IPR003691">
    <property type="entry name" value="FluC"/>
</dbReference>
<keyword evidence="14" id="KW-1185">Reference proteome</keyword>
<evidence type="ECO:0000256" key="9">
    <source>
        <dbReference type="ARBA" id="ARBA00023303"/>
    </source>
</evidence>
<keyword evidence="6 12" id="KW-0915">Sodium</keyword>
<feature type="transmembrane region" description="Helical" evidence="12">
    <location>
        <begin position="102"/>
        <end position="125"/>
    </location>
</feature>
<dbReference type="EMBL" id="FNIV01000006">
    <property type="protein sequence ID" value="SDO43793.1"/>
    <property type="molecule type" value="Genomic_DNA"/>
</dbReference>
<comment type="activity regulation">
    <text evidence="12">Na(+) is not transported, but it plays an essential structural role and its presence is essential for fluoride channel function.</text>
</comment>
<keyword evidence="4 12" id="KW-0812">Transmembrane</keyword>
<evidence type="ECO:0000256" key="10">
    <source>
        <dbReference type="ARBA" id="ARBA00035120"/>
    </source>
</evidence>
<evidence type="ECO:0000256" key="7">
    <source>
        <dbReference type="ARBA" id="ARBA00023065"/>
    </source>
</evidence>
<keyword evidence="5 12" id="KW-1133">Transmembrane helix</keyword>
<evidence type="ECO:0000256" key="5">
    <source>
        <dbReference type="ARBA" id="ARBA00022989"/>
    </source>
</evidence>
<gene>
    <name evidence="12" type="primary">fluC</name>
    <name evidence="12" type="synonym">crcB</name>
    <name evidence="13" type="ORF">SAMN04487957_106136</name>
</gene>
<feature type="binding site" evidence="12">
    <location>
        <position position="80"/>
    </location>
    <ligand>
        <name>Na(+)</name>
        <dbReference type="ChEBI" id="CHEBI:29101"/>
        <note>structural</note>
    </ligand>
</feature>
<dbReference type="GO" id="GO:0140114">
    <property type="term" value="P:cellular detoxification of fluoride"/>
    <property type="evidence" value="ECO:0007669"/>
    <property type="project" value="UniProtKB-UniRule"/>
</dbReference>
<keyword evidence="9 12" id="KW-0407">Ion channel</keyword>
<dbReference type="RefSeq" id="WP_089679142.1">
    <property type="nucleotide sequence ID" value="NZ_FNIV01000006.1"/>
</dbReference>
<dbReference type="GO" id="GO:0046872">
    <property type="term" value="F:metal ion binding"/>
    <property type="evidence" value="ECO:0007669"/>
    <property type="project" value="UniProtKB-KW"/>
</dbReference>
<sequence>MPEWLAVLVGGTLGGMGRLALGNLVGRRLGSHLPWGTLAVNVSGALAMGLLAAALGLPGDPLGEVTPSTTWALLGAGLLGGYTTVSSFSLQTLSLWQQGRATAAAGYVSATLLAGLAALALGAWLGGGLP</sequence>
<feature type="transmembrane region" description="Helical" evidence="12">
    <location>
        <begin position="38"/>
        <end position="57"/>
    </location>
</feature>
<evidence type="ECO:0000256" key="4">
    <source>
        <dbReference type="ARBA" id="ARBA00022692"/>
    </source>
</evidence>
<dbReference type="PANTHER" id="PTHR28259">
    <property type="entry name" value="FLUORIDE EXPORT PROTEIN 1-RELATED"/>
    <property type="match status" value="1"/>
</dbReference>
<keyword evidence="12" id="KW-0479">Metal-binding</keyword>